<feature type="compositionally biased region" description="Basic and acidic residues" evidence="1">
    <location>
        <begin position="665"/>
        <end position="682"/>
    </location>
</feature>
<feature type="compositionally biased region" description="Basic and acidic residues" evidence="1">
    <location>
        <begin position="641"/>
        <end position="650"/>
    </location>
</feature>
<dbReference type="OrthoDB" id="10691497at2759"/>
<evidence type="ECO:0000313" key="4">
    <source>
        <dbReference type="Proteomes" id="UP000246991"/>
    </source>
</evidence>
<feature type="signal peptide" evidence="2">
    <location>
        <begin position="1"/>
        <end position="21"/>
    </location>
</feature>
<feature type="compositionally biased region" description="Polar residues" evidence="1">
    <location>
        <begin position="1021"/>
        <end position="1030"/>
    </location>
</feature>
<feature type="region of interest" description="Disordered" evidence="1">
    <location>
        <begin position="824"/>
        <end position="977"/>
    </location>
</feature>
<feature type="compositionally biased region" description="Basic and acidic residues" evidence="1">
    <location>
        <begin position="837"/>
        <end position="846"/>
    </location>
</feature>
<accession>A0A317SN01</accession>
<feature type="region of interest" description="Disordered" evidence="1">
    <location>
        <begin position="999"/>
        <end position="1232"/>
    </location>
</feature>
<feature type="compositionally biased region" description="Basic and acidic residues" evidence="1">
    <location>
        <begin position="955"/>
        <end position="973"/>
    </location>
</feature>
<feature type="compositionally biased region" description="Basic and acidic residues" evidence="1">
    <location>
        <begin position="45"/>
        <end position="63"/>
    </location>
</feature>
<feature type="compositionally biased region" description="Low complexity" evidence="1">
    <location>
        <begin position="1639"/>
        <end position="1653"/>
    </location>
</feature>
<organism evidence="3 4">
    <name type="scientific">Tuber magnatum</name>
    <name type="common">white Piedmont truffle</name>
    <dbReference type="NCBI Taxonomy" id="42249"/>
    <lineage>
        <taxon>Eukaryota</taxon>
        <taxon>Fungi</taxon>
        <taxon>Dikarya</taxon>
        <taxon>Ascomycota</taxon>
        <taxon>Pezizomycotina</taxon>
        <taxon>Pezizomycetes</taxon>
        <taxon>Pezizales</taxon>
        <taxon>Tuberaceae</taxon>
        <taxon>Tuber</taxon>
    </lineage>
</organism>
<feature type="region of interest" description="Disordered" evidence="1">
    <location>
        <begin position="1527"/>
        <end position="1554"/>
    </location>
</feature>
<feature type="compositionally biased region" description="Basic residues" evidence="1">
    <location>
        <begin position="1789"/>
        <end position="1804"/>
    </location>
</feature>
<gene>
    <name evidence="3" type="ORF">C7212DRAFT_364008</name>
</gene>
<feature type="region of interest" description="Disordered" evidence="1">
    <location>
        <begin position="36"/>
        <end position="65"/>
    </location>
</feature>
<keyword evidence="2" id="KW-0732">Signal</keyword>
<feature type="region of interest" description="Disordered" evidence="1">
    <location>
        <begin position="522"/>
        <end position="554"/>
    </location>
</feature>
<keyword evidence="4" id="KW-1185">Reference proteome</keyword>
<evidence type="ECO:0000313" key="3">
    <source>
        <dbReference type="EMBL" id="PWW75864.1"/>
    </source>
</evidence>
<feature type="compositionally biased region" description="Polar residues" evidence="1">
    <location>
        <begin position="867"/>
        <end position="876"/>
    </location>
</feature>
<evidence type="ECO:0000256" key="2">
    <source>
        <dbReference type="SAM" id="SignalP"/>
    </source>
</evidence>
<comment type="caution">
    <text evidence="3">The sequence shown here is derived from an EMBL/GenBank/DDBJ whole genome shotgun (WGS) entry which is preliminary data.</text>
</comment>
<feature type="compositionally biased region" description="Basic residues" evidence="1">
    <location>
        <begin position="528"/>
        <end position="537"/>
    </location>
</feature>
<dbReference type="STRING" id="42249.A0A317SN01"/>
<feature type="region of interest" description="Disordered" evidence="1">
    <location>
        <begin position="345"/>
        <end position="398"/>
    </location>
</feature>
<feature type="region of interest" description="Disordered" evidence="1">
    <location>
        <begin position="1852"/>
        <end position="1910"/>
    </location>
</feature>
<feature type="chain" id="PRO_5016379051" description="Inner centromere protein ARK-binding domain-containing protein" evidence="2">
    <location>
        <begin position="22"/>
        <end position="2044"/>
    </location>
</feature>
<protein>
    <recommendedName>
        <fullName evidence="5">Inner centromere protein ARK-binding domain-containing protein</fullName>
    </recommendedName>
</protein>
<name>A0A317SN01_9PEZI</name>
<feature type="region of interest" description="Disordered" evidence="1">
    <location>
        <begin position="736"/>
        <end position="761"/>
    </location>
</feature>
<dbReference type="Proteomes" id="UP000246991">
    <property type="component" value="Unassembled WGS sequence"/>
</dbReference>
<feature type="region of interest" description="Disordered" evidence="1">
    <location>
        <begin position="82"/>
        <end position="120"/>
    </location>
</feature>
<feature type="compositionally biased region" description="Basic and acidic residues" evidence="1">
    <location>
        <begin position="99"/>
        <end position="111"/>
    </location>
</feature>
<feature type="compositionally biased region" description="Polar residues" evidence="1">
    <location>
        <begin position="944"/>
        <end position="953"/>
    </location>
</feature>
<feature type="compositionally biased region" description="Basic and acidic residues" evidence="1">
    <location>
        <begin position="1705"/>
        <end position="1788"/>
    </location>
</feature>
<feature type="region of interest" description="Disordered" evidence="1">
    <location>
        <begin position="196"/>
        <end position="217"/>
    </location>
</feature>
<evidence type="ECO:0008006" key="5">
    <source>
        <dbReference type="Google" id="ProtNLM"/>
    </source>
</evidence>
<reference evidence="3 4" key="1">
    <citation type="submission" date="2018-03" db="EMBL/GenBank/DDBJ databases">
        <title>Genomes of Pezizomycetes fungi and the evolution of truffles.</title>
        <authorList>
            <person name="Murat C."/>
            <person name="Payen T."/>
            <person name="Noel B."/>
            <person name="Kuo A."/>
            <person name="Martin F.M."/>
        </authorList>
    </citation>
    <scope>NUCLEOTIDE SEQUENCE [LARGE SCALE GENOMIC DNA]</scope>
    <source>
        <strain evidence="3">091103-1</strain>
    </source>
</reference>
<sequence length="2044" mass="217568">MVCFWLMDFLLWMAEILGSVASYIQRKRLLNGRARRDNGASLPTLEDKDPLPHHEHMESDQKDLASTPATPFEKLEKFPAPVKAPTQTPSSKNPIHPADPSHKPVRLDTDVPKGSNAPTIRIGSANWADRVRGKGNSAGKNICTVAKTREIEKLKNRFNSGKSQRDWENVEGAIAVFCGPGAIFNAPAEGAVPTANPTGPVSEVSSAQSVGSLNEGKEKYTSVSEEGCEPDITFGGQSSVGQKQGQIKKLGPGNSFAATDVNKGKKIQPYFSSEEPEKDLVDCGSSLTVRDTARVSLEAPKLGGAPQAGSCGAQVVFEAPILEDIASAGAASGLDAAGVVSEAPSISPAKLEGPLKGQRPDVYKGGSELPSRFDKQRLADQEQDQEKEPGSGNPFETVTTWKTKEPKSRFVELAESECKEESVDGGSALAILGTASTVSGAPGLETILPASSINFYVVCEVPELTILPPASSTGVQAYQAPKLENIPLALLNAEISDPPPIRQAKLENPLKKWRLGSRSYSPALKVGGQRRGRKRDQGKKPAGGKTNDVTSIEGLEEAQPYFTGEEPEENLVDGGSVLAVLDTAGVTLEALQHESTPLAGSSSVRVVSKAPIVKDVVPVGATSTFDAAGGVTEASSIGPTKLEDPLEEQHPSVYKGGYELPGELDEQRRGDPRQGQEKERESGNISVKTTAAWKTEEPKSCSASELAESGSGVGLVGGGSVPAIIDPANVISEASKLKRAPSTGSASVRVASRDPKPEVMPPAIPAIIISKAPTIKCRRQIPNVSDAGYDPITRLAVPEWAEPRLDSTQEPARGKVLAVTEIEETEKEQLMLTNKNSKAELADDKSAPTVPSVAGVTSEAPKPKSETPANSTSVQIISEAPKLQTEGHTFPPVATSEAPPTRPAKLENPLKKQRPRTRGCDLSQKLGGRGQGGRKREQTKKSLGGTTNDTTSVGKVEEVRPHFTSEEPKENRADGGNALAALNTAGVVPGALGLERKLSAGSASVQTLSEAPELEDISPASAISNHNTVGVVSEDPKLETQAPTSSHIAASEAPSIRPAKLENPLKKRRPSARSCDLSQKLGGQKQGGRKRDQGQKPMNERTHDTTSARKAKEVQPHFAGEEPAENLADGESAPTVPDTAAVTPEAPNLEITPPADSASVQAVSEAPTLEDVVSETPKLGTPTPASSPIAASETPSIRPVKSGNPLKKRRPRIRGYDPYPRVGGRGRDDRKYDRVGKPAIENAAAALAKEMDEVPSKLTDLVDNSEAAEVGSADGKGVLAIPIARGIVSEVPKHVISPHAGPTGVWAVSEASASEIALPTSSVAIVSESPSLQCHRLGPFIQGILGNFQSDVMMLYRDPDAMDVDEDFMNVDEYFMDVDGDAMDTGEYAMDTDEDIYVSELSADTQVLGEDEDVLMSDPDFEFDSITAEGAALAQEKSVHNPVCDAGVLAQRQHGGIESFVSQLERYAKSVMPRAQTTAPGGLDSRPGGVLSVTPEGTALAQQQHGGIESFASQVARYTELMMLRSQNTAPEGSGSGPESALSSDAGQLPEAEKQSFVAADAGALEKVVEEASPPMAYMSGEGLRAIESLGATARLGLHHGSNGGGGESEVRTEAAISNYTVPPELRTITSPSIKTGAEMESSSNMAASEPEALTSPSAVIDGPMQKEREPGLPEPTEPAVPFASSAVFKNQLKYKVGPNGRACASERAKKHEGPKHEGPKHEEPEHEEPKHEEPKLEEPKLEEPKLEEPKLEGPKLEGPKHEEPKCEELKHKEPKHQQPKHEESKHEGFKHKGSKYKGSKRRMGVSTEVELKWVTGPSPKSVTSGTLSSLVVPPEEPATYAWGATDVPLPPAIMDEDDDFTDIFGPIPIGTKPFVRPDSPQTSPKDVNPVSAAAAAPPAPGEKYVAMRPTGGDIHAEDQWAKNMPDRLNARGKSPVKRKLTPEGAEEQLWENGWAGGDTEKLGKILPSREKAASEKKAKDAAILASLNSMPEEEREEFTRAEEKRLNEQWDMEKRERKEKAARKRLLKKGIVRDIKPLKARKA</sequence>
<feature type="region of interest" description="Disordered" evidence="1">
    <location>
        <begin position="1633"/>
        <end position="1806"/>
    </location>
</feature>
<feature type="compositionally biased region" description="Basic and acidic residues" evidence="1">
    <location>
        <begin position="371"/>
        <end position="389"/>
    </location>
</feature>
<feature type="region of interest" description="Disordered" evidence="1">
    <location>
        <begin position="631"/>
        <end position="713"/>
    </location>
</feature>
<feature type="compositionally biased region" description="Basic and acidic residues" evidence="1">
    <location>
        <begin position="1089"/>
        <end position="1115"/>
    </location>
</feature>
<feature type="region of interest" description="Disordered" evidence="1">
    <location>
        <begin position="1923"/>
        <end position="1959"/>
    </location>
</feature>
<dbReference type="EMBL" id="PYWC01000041">
    <property type="protein sequence ID" value="PWW75864.1"/>
    <property type="molecule type" value="Genomic_DNA"/>
</dbReference>
<proteinExistence type="predicted"/>
<evidence type="ECO:0000256" key="1">
    <source>
        <dbReference type="SAM" id="MobiDB-lite"/>
    </source>
</evidence>
<feature type="compositionally biased region" description="Polar residues" evidence="1">
    <location>
        <begin position="196"/>
        <end position="212"/>
    </location>
</feature>